<evidence type="ECO:0000259" key="1">
    <source>
        <dbReference type="Pfam" id="PF02882"/>
    </source>
</evidence>
<evidence type="ECO:0000313" key="2">
    <source>
        <dbReference type="EMBL" id="MEN3746630.1"/>
    </source>
</evidence>
<reference evidence="2 3" key="1">
    <citation type="submission" date="2024-05" db="EMBL/GenBank/DDBJ databases">
        <title>Sphingomonas sp. HF-S3 16S ribosomal RNA gene Genome sequencing and assembly.</title>
        <authorList>
            <person name="Lee H."/>
        </authorList>
    </citation>
    <scope>NUCLEOTIDE SEQUENCE [LARGE SCALE GENOMIC DNA]</scope>
    <source>
        <strain evidence="2 3">HF-S3</strain>
    </source>
</reference>
<accession>A0ABV0B514</accession>
<dbReference type="InterPro" id="IPR020631">
    <property type="entry name" value="THF_DH/CycHdrlase_NAD-bd_dom"/>
</dbReference>
<proteinExistence type="predicted"/>
<evidence type="ECO:0000313" key="3">
    <source>
        <dbReference type="Proteomes" id="UP001427805"/>
    </source>
</evidence>
<gene>
    <name evidence="2" type="ORF">TPR58_05585</name>
</gene>
<dbReference type="Gene3D" id="3.40.50.720">
    <property type="entry name" value="NAD(P)-binding Rossmann-like Domain"/>
    <property type="match status" value="1"/>
</dbReference>
<dbReference type="EMBL" id="JBDIZK010000002">
    <property type="protein sequence ID" value="MEN3746630.1"/>
    <property type="molecule type" value="Genomic_DNA"/>
</dbReference>
<comment type="caution">
    <text evidence="2">The sequence shown here is derived from an EMBL/GenBank/DDBJ whole genome shotgun (WGS) entry which is preliminary data.</text>
</comment>
<organism evidence="2 3">
    <name type="scientific">Sphingomonas rustica</name>
    <dbReference type="NCBI Taxonomy" id="3103142"/>
    <lineage>
        <taxon>Bacteria</taxon>
        <taxon>Pseudomonadati</taxon>
        <taxon>Pseudomonadota</taxon>
        <taxon>Alphaproteobacteria</taxon>
        <taxon>Sphingomonadales</taxon>
        <taxon>Sphingomonadaceae</taxon>
        <taxon>Sphingomonas</taxon>
    </lineage>
</organism>
<dbReference type="RefSeq" id="WP_346245628.1">
    <property type="nucleotide sequence ID" value="NZ_JBDIZK010000002.1"/>
</dbReference>
<keyword evidence="3" id="KW-1185">Reference proteome</keyword>
<dbReference type="Gene3D" id="3.40.50.10860">
    <property type="entry name" value="Leucine Dehydrogenase, chain A, domain 1"/>
    <property type="match status" value="1"/>
</dbReference>
<dbReference type="PROSITE" id="PS00767">
    <property type="entry name" value="THF_DHG_CYH_2"/>
    <property type="match status" value="1"/>
</dbReference>
<protein>
    <recommendedName>
        <fullName evidence="1">Tetrahydrofolate dehydrogenase/cyclohydrolase NAD(P)-binding domain-containing protein</fullName>
    </recommendedName>
</protein>
<dbReference type="Pfam" id="PF02882">
    <property type="entry name" value="THF_DHG_CYH_C"/>
    <property type="match status" value="1"/>
</dbReference>
<name>A0ABV0B514_9SPHN</name>
<dbReference type="InterPro" id="IPR020867">
    <property type="entry name" value="THF_DH/CycHdrlase_CS"/>
</dbReference>
<feature type="domain" description="Tetrahydrofolate dehydrogenase/cyclohydrolase NAD(P)-binding" evidence="1">
    <location>
        <begin position="27"/>
        <end position="51"/>
    </location>
</feature>
<dbReference type="Proteomes" id="UP001427805">
    <property type="component" value="Unassembled WGS sequence"/>
</dbReference>
<sequence length="54" mass="5524">MRTIDILEYIVARPTGVVAQEIAAGLSIPGGVGPMTIACLLENTVTAAERARGG</sequence>